<dbReference type="RefSeq" id="WP_188790052.1">
    <property type="nucleotide sequence ID" value="NZ_BMJV01000003.1"/>
</dbReference>
<gene>
    <name evidence="3" type="ORF">GCM10011415_19740</name>
</gene>
<dbReference type="InterPro" id="IPR058787">
    <property type="entry name" value="ApnL_M"/>
</dbReference>
<dbReference type="EMBL" id="BMJV01000003">
    <property type="protein sequence ID" value="GGG71844.1"/>
    <property type="molecule type" value="Genomic_DNA"/>
</dbReference>
<dbReference type="Pfam" id="PF25838">
    <property type="entry name" value="Apionate_lact_M"/>
    <property type="match status" value="1"/>
</dbReference>
<evidence type="ECO:0000313" key="4">
    <source>
        <dbReference type="Proteomes" id="UP000617145"/>
    </source>
</evidence>
<keyword evidence="4" id="KW-1185">Reference proteome</keyword>
<feature type="domain" description="D-apionate lactonase N-terminal" evidence="1">
    <location>
        <begin position="3"/>
        <end position="212"/>
    </location>
</feature>
<protein>
    <submittedName>
        <fullName evidence="3">Uncharacterized protein</fullName>
    </submittedName>
</protein>
<reference evidence="3" key="2">
    <citation type="submission" date="2020-09" db="EMBL/GenBank/DDBJ databases">
        <authorList>
            <person name="Sun Q."/>
            <person name="Zhou Y."/>
        </authorList>
    </citation>
    <scope>NUCLEOTIDE SEQUENCE</scope>
    <source>
        <strain evidence="3">CGMCC 1.15762</strain>
    </source>
</reference>
<dbReference type="Proteomes" id="UP000617145">
    <property type="component" value="Unassembled WGS sequence"/>
</dbReference>
<evidence type="ECO:0000259" key="1">
    <source>
        <dbReference type="Pfam" id="PF25837"/>
    </source>
</evidence>
<sequence>MSRYSLGDLSFTLDGGALRYLRLGETEIIRQVAFLVRDRDWGTIPAEVGEVQETGGEGIGLLIPLTFRTDGATLSVTVALSLTGSALTLRATGTADAPFETNRAGFTLLHPIEGVAGAPATVTHPDGQTQDKPFPTLIDPWRPFEDIVRLDYVANGLAISCALSGDTFEMEDQRQWGDASFKTYNRSLDLPWPYALPQGTYPPQEVTLGWSHAEAPAVPSPRPRVVAPTFPETALLVTPEEATVLAQDPSPLALVSPQRLLCHVDATHGAVADQFAAFAALQHAVPDMIYDLELIGSFDGPPGPELHAHANAMTGAGFTPASVFTCPSVDRQSTPPGSDWPACPPLAEIHAAAAQAFPNVTRGGGMASLFTELNRKRPPTKGLDFITHGLCPIVHAADDHAVMETLQAVPHITASALAIADGREYRIGPATIAMRQNPYGSRTIPNPKGSTVCMTDDDPRHRGTFGAAYVLGLATALASAGIAVWTPTCVLGPRGITGLDGPYPLAEVLKVLSGLAGHPVEQADIRDGIATLTVAGRRLRANLEPVEQNGLAPYSVDVGEV</sequence>
<organism evidence="3 4">
    <name type="scientific">Salipiger pallidus</name>
    <dbReference type="NCBI Taxonomy" id="1775170"/>
    <lineage>
        <taxon>Bacteria</taxon>
        <taxon>Pseudomonadati</taxon>
        <taxon>Pseudomonadota</taxon>
        <taxon>Alphaproteobacteria</taxon>
        <taxon>Rhodobacterales</taxon>
        <taxon>Roseobacteraceae</taxon>
        <taxon>Salipiger</taxon>
    </lineage>
</organism>
<proteinExistence type="predicted"/>
<dbReference type="InterPro" id="IPR058788">
    <property type="entry name" value="ApnL_N"/>
</dbReference>
<evidence type="ECO:0000259" key="2">
    <source>
        <dbReference type="Pfam" id="PF25838"/>
    </source>
</evidence>
<evidence type="ECO:0000313" key="3">
    <source>
        <dbReference type="EMBL" id="GGG71844.1"/>
    </source>
</evidence>
<comment type="caution">
    <text evidence="3">The sequence shown here is derived from an EMBL/GenBank/DDBJ whole genome shotgun (WGS) entry which is preliminary data.</text>
</comment>
<dbReference type="AlphaFoldDB" id="A0A8J2ZJW1"/>
<name>A0A8J2ZJW1_9RHOB</name>
<accession>A0A8J2ZJW1</accession>
<feature type="domain" description="D-apionate lactonase TIM barrel" evidence="2">
    <location>
        <begin position="234"/>
        <end position="517"/>
    </location>
</feature>
<reference evidence="3" key="1">
    <citation type="journal article" date="2014" name="Int. J. Syst. Evol. Microbiol.">
        <title>Complete genome sequence of Corynebacterium casei LMG S-19264T (=DSM 44701T), isolated from a smear-ripened cheese.</title>
        <authorList>
            <consortium name="US DOE Joint Genome Institute (JGI-PGF)"/>
            <person name="Walter F."/>
            <person name="Albersmeier A."/>
            <person name="Kalinowski J."/>
            <person name="Ruckert C."/>
        </authorList>
    </citation>
    <scope>NUCLEOTIDE SEQUENCE</scope>
    <source>
        <strain evidence="3">CGMCC 1.15762</strain>
    </source>
</reference>
<dbReference type="Pfam" id="PF25837">
    <property type="entry name" value="Apionate_lact_N"/>
    <property type="match status" value="1"/>
</dbReference>